<keyword evidence="2" id="KW-1185">Reference proteome</keyword>
<gene>
    <name evidence="1" type="primary">Cnig_chr_V.g19123</name>
    <name evidence="1" type="ORF">B9Z55_019123</name>
</gene>
<dbReference type="AlphaFoldDB" id="A0A2G5TH13"/>
<reference evidence="2" key="1">
    <citation type="submission" date="2017-10" db="EMBL/GenBank/DDBJ databases">
        <title>Rapid genome shrinkage in a self-fertile nematode reveals novel sperm competition proteins.</title>
        <authorList>
            <person name="Yin D."/>
            <person name="Schwarz E.M."/>
            <person name="Thomas C.G."/>
            <person name="Felde R.L."/>
            <person name="Korf I.F."/>
            <person name="Cutter A.D."/>
            <person name="Schartner C.M."/>
            <person name="Ralston E.J."/>
            <person name="Meyer B.J."/>
            <person name="Haag E.S."/>
        </authorList>
    </citation>
    <scope>NUCLEOTIDE SEQUENCE [LARGE SCALE GENOMIC DNA]</scope>
    <source>
        <strain evidence="2">JU1422</strain>
    </source>
</reference>
<name>A0A2G5TH13_9PELO</name>
<evidence type="ECO:0000313" key="2">
    <source>
        <dbReference type="Proteomes" id="UP000230233"/>
    </source>
</evidence>
<evidence type="ECO:0000313" key="1">
    <source>
        <dbReference type="EMBL" id="PIC26592.1"/>
    </source>
</evidence>
<comment type="caution">
    <text evidence="1">The sequence shown here is derived from an EMBL/GenBank/DDBJ whole genome shotgun (WGS) entry which is preliminary data.</text>
</comment>
<proteinExistence type="predicted"/>
<accession>A0A2G5TH13</accession>
<protein>
    <submittedName>
        <fullName evidence="1">Uncharacterized protein</fullName>
    </submittedName>
</protein>
<sequence>MTHHRKADVKKVVRLIFRLLERGSGIISTKIDLAVLFDDVASKVHKSGISVPRKQFKVVSTVRVANIWTSLWTALWTQMSRIWQHWMRRKDSVNVGNFWAEAGQL</sequence>
<dbReference type="EMBL" id="PDUG01000005">
    <property type="protein sequence ID" value="PIC26592.1"/>
    <property type="molecule type" value="Genomic_DNA"/>
</dbReference>
<dbReference type="Proteomes" id="UP000230233">
    <property type="component" value="Chromosome V"/>
</dbReference>
<organism evidence="1 2">
    <name type="scientific">Caenorhabditis nigoni</name>
    <dbReference type="NCBI Taxonomy" id="1611254"/>
    <lineage>
        <taxon>Eukaryota</taxon>
        <taxon>Metazoa</taxon>
        <taxon>Ecdysozoa</taxon>
        <taxon>Nematoda</taxon>
        <taxon>Chromadorea</taxon>
        <taxon>Rhabditida</taxon>
        <taxon>Rhabditina</taxon>
        <taxon>Rhabditomorpha</taxon>
        <taxon>Rhabditoidea</taxon>
        <taxon>Rhabditidae</taxon>
        <taxon>Peloderinae</taxon>
        <taxon>Caenorhabditis</taxon>
    </lineage>
</organism>